<reference evidence="3" key="2">
    <citation type="submission" date="2020-11" db="EMBL/GenBank/DDBJ databases">
        <authorList>
            <person name="McCartney M.A."/>
            <person name="Auch B."/>
            <person name="Kono T."/>
            <person name="Mallez S."/>
            <person name="Becker A."/>
            <person name="Gohl D.M."/>
            <person name="Silverstein K.A.T."/>
            <person name="Koren S."/>
            <person name="Bechman K.B."/>
            <person name="Herman A."/>
            <person name="Abrahante J.E."/>
            <person name="Garbe J."/>
        </authorList>
    </citation>
    <scope>NUCLEOTIDE SEQUENCE</scope>
    <source>
        <strain evidence="3">Duluth1</strain>
        <tissue evidence="3">Whole animal</tissue>
    </source>
</reference>
<dbReference type="Pfam" id="PF00838">
    <property type="entry name" value="TCTP"/>
    <property type="match status" value="1"/>
</dbReference>
<comment type="caution">
    <text evidence="3">The sequence shown here is derived from an EMBL/GenBank/DDBJ whole genome shotgun (WGS) entry which is preliminary data.</text>
</comment>
<evidence type="ECO:0000259" key="2">
    <source>
        <dbReference type="PROSITE" id="PS51797"/>
    </source>
</evidence>
<dbReference type="Proteomes" id="UP000828390">
    <property type="component" value="Unassembled WGS sequence"/>
</dbReference>
<dbReference type="PRINTS" id="PR01653">
    <property type="entry name" value="TCTPROTEIN"/>
</dbReference>
<dbReference type="OrthoDB" id="10248936at2759"/>
<organism evidence="3 4">
    <name type="scientific">Dreissena polymorpha</name>
    <name type="common">Zebra mussel</name>
    <name type="synonym">Mytilus polymorpha</name>
    <dbReference type="NCBI Taxonomy" id="45954"/>
    <lineage>
        <taxon>Eukaryota</taxon>
        <taxon>Metazoa</taxon>
        <taxon>Spiralia</taxon>
        <taxon>Lophotrochozoa</taxon>
        <taxon>Mollusca</taxon>
        <taxon>Bivalvia</taxon>
        <taxon>Autobranchia</taxon>
        <taxon>Heteroconchia</taxon>
        <taxon>Euheterodonta</taxon>
        <taxon>Imparidentia</taxon>
        <taxon>Neoheterodontei</taxon>
        <taxon>Myida</taxon>
        <taxon>Dreissenoidea</taxon>
        <taxon>Dreissenidae</taxon>
        <taxon>Dreissena</taxon>
    </lineage>
</organism>
<dbReference type="InterPro" id="IPR018103">
    <property type="entry name" value="Translation_control_tumour_CS"/>
</dbReference>
<sequence length="181" mass="20507">MIIYHDIISNDELFTDSFRVEEVEDGFILKVHAKMIEKKGESIDASAFGGNPSAEEEEEALEDPGLEKGLDIVIYHKLKDESAGFPKKKDLQGYLKLYMKNLIKHLETAEASKDKIETIKKDLSANIKKFTDLMEDDSSVYFSENFDASEFKCAPIIGKWDESGMGVTMYFIKCLVTEEKA</sequence>
<dbReference type="InterPro" id="IPR011323">
    <property type="entry name" value="Mss4/transl-control_tumour"/>
</dbReference>
<dbReference type="PROSITE" id="PS01002">
    <property type="entry name" value="TCTP_1"/>
    <property type="match status" value="1"/>
</dbReference>
<keyword evidence="4" id="KW-1185">Reference proteome</keyword>
<dbReference type="GO" id="GO:0005509">
    <property type="term" value="F:calcium ion binding"/>
    <property type="evidence" value="ECO:0007669"/>
    <property type="project" value="TreeGrafter"/>
</dbReference>
<dbReference type="InterPro" id="IPR034737">
    <property type="entry name" value="TCTP"/>
</dbReference>
<protein>
    <recommendedName>
        <fullName evidence="2">TCTP domain-containing protein</fullName>
    </recommendedName>
</protein>
<evidence type="ECO:0000313" key="3">
    <source>
        <dbReference type="EMBL" id="KAH3810885.1"/>
    </source>
</evidence>
<dbReference type="InterPro" id="IPR018105">
    <property type="entry name" value="Translational_control_tumour_p"/>
</dbReference>
<proteinExistence type="inferred from homology"/>
<dbReference type="GO" id="GO:0005737">
    <property type="term" value="C:cytoplasm"/>
    <property type="evidence" value="ECO:0007669"/>
    <property type="project" value="TreeGrafter"/>
</dbReference>
<name>A0A9D4G983_DREPO</name>
<dbReference type="PANTHER" id="PTHR11991:SF0">
    <property type="entry name" value="TRANSLATIONALLY-CONTROLLED TUMOR PROTEIN"/>
    <property type="match status" value="1"/>
</dbReference>
<reference evidence="3" key="1">
    <citation type="journal article" date="2019" name="bioRxiv">
        <title>The Genome of the Zebra Mussel, Dreissena polymorpha: A Resource for Invasive Species Research.</title>
        <authorList>
            <person name="McCartney M.A."/>
            <person name="Auch B."/>
            <person name="Kono T."/>
            <person name="Mallez S."/>
            <person name="Zhang Y."/>
            <person name="Obille A."/>
            <person name="Becker A."/>
            <person name="Abrahante J.E."/>
            <person name="Garbe J."/>
            <person name="Badalamenti J.P."/>
            <person name="Herman A."/>
            <person name="Mangelson H."/>
            <person name="Liachko I."/>
            <person name="Sullivan S."/>
            <person name="Sone E.D."/>
            <person name="Koren S."/>
            <person name="Silverstein K.A.T."/>
            <person name="Beckman K.B."/>
            <person name="Gohl D.M."/>
        </authorList>
    </citation>
    <scope>NUCLEOTIDE SEQUENCE</scope>
    <source>
        <strain evidence="3">Duluth1</strain>
        <tissue evidence="3">Whole animal</tissue>
    </source>
</reference>
<dbReference type="AlphaFoldDB" id="A0A9D4G983"/>
<accession>A0A9D4G983</accession>
<dbReference type="PANTHER" id="PTHR11991">
    <property type="entry name" value="TRANSLATIONALLY CONTROLLED TUMOR PROTEIN-RELATED"/>
    <property type="match status" value="1"/>
</dbReference>
<comment type="similarity">
    <text evidence="1">Belongs to the TCTP family.</text>
</comment>
<gene>
    <name evidence="3" type="ORF">DPMN_139283</name>
</gene>
<dbReference type="InterPro" id="IPR011057">
    <property type="entry name" value="Mss4-like_sf"/>
</dbReference>
<evidence type="ECO:0000256" key="1">
    <source>
        <dbReference type="PROSITE-ProRule" id="PRU01133"/>
    </source>
</evidence>
<dbReference type="Gene3D" id="2.170.150.10">
    <property type="entry name" value="Metal Binding Protein, Guanine Nucleotide Exchange Factor, Chain A"/>
    <property type="match status" value="1"/>
</dbReference>
<dbReference type="SUPFAM" id="SSF51316">
    <property type="entry name" value="Mss4-like"/>
    <property type="match status" value="1"/>
</dbReference>
<feature type="domain" description="TCTP" evidence="2">
    <location>
        <begin position="1"/>
        <end position="181"/>
    </location>
</feature>
<dbReference type="EMBL" id="JAIWYP010000006">
    <property type="protein sequence ID" value="KAH3810885.1"/>
    <property type="molecule type" value="Genomic_DNA"/>
</dbReference>
<dbReference type="PROSITE" id="PS51797">
    <property type="entry name" value="TCTP_3"/>
    <property type="match status" value="1"/>
</dbReference>
<evidence type="ECO:0000313" key="4">
    <source>
        <dbReference type="Proteomes" id="UP000828390"/>
    </source>
</evidence>